<gene>
    <name evidence="2" type="ORF">WN944_026927</name>
</gene>
<dbReference type="AlphaFoldDB" id="A0AAP0LGK9"/>
<sequence>MKLLKLKMHPWWFHFLGNHIACLQLQQSHPHEAATADKPRRVGTIKIVNSDGHVKIYERPIHVSELMMEFPKHLVCRSDSFYIGQKIPTLSENEKLQLGQNYFLLPNQFFQTVFSFVTISSLASRNAFFKKAASCRQPFDIHKSASGCPRIRVSDEFISQLIEQGSCSNKLRGDDDATSLTKVCNTAQLHKDYTQLVGLRMWKPKLETIKEREKNKKRFSSFVMKRRNKLCHQKNQKSTTPDHFVCVTSTKSSSKSSKIKIKSSRKWSIG</sequence>
<evidence type="ECO:0000313" key="2">
    <source>
        <dbReference type="EMBL" id="KAK9174923.1"/>
    </source>
</evidence>
<comment type="caution">
    <text evidence="2">The sequence shown here is derived from an EMBL/GenBank/DDBJ whole genome shotgun (WGS) entry which is preliminary data.</text>
</comment>
<name>A0AAP0LGK9_9ROSI</name>
<evidence type="ECO:0000256" key="1">
    <source>
        <dbReference type="SAM" id="MobiDB-lite"/>
    </source>
</evidence>
<dbReference type="PANTHER" id="PTHR33052">
    <property type="entry name" value="DUF4228 DOMAIN PROTEIN-RELATED"/>
    <property type="match status" value="1"/>
</dbReference>
<keyword evidence="3" id="KW-1185">Reference proteome</keyword>
<reference evidence="2 3" key="1">
    <citation type="submission" date="2024-05" db="EMBL/GenBank/DDBJ databases">
        <title>Haplotype-resolved chromosome-level genome assembly of Huyou (Citrus changshanensis).</title>
        <authorList>
            <person name="Miao C."/>
            <person name="Chen W."/>
            <person name="Wu Y."/>
            <person name="Wang L."/>
            <person name="Zhao S."/>
            <person name="Grierson D."/>
            <person name="Xu C."/>
            <person name="Chen K."/>
        </authorList>
    </citation>
    <scope>NUCLEOTIDE SEQUENCE [LARGE SCALE GENOMIC DNA]</scope>
    <source>
        <strain evidence="2">01-14</strain>
        <tissue evidence="2">Leaf</tissue>
    </source>
</reference>
<feature type="compositionally biased region" description="Basic residues" evidence="1">
    <location>
        <begin position="257"/>
        <end position="270"/>
    </location>
</feature>
<organism evidence="2 3">
    <name type="scientific">Citrus x changshan-huyou</name>
    <dbReference type="NCBI Taxonomy" id="2935761"/>
    <lineage>
        <taxon>Eukaryota</taxon>
        <taxon>Viridiplantae</taxon>
        <taxon>Streptophyta</taxon>
        <taxon>Embryophyta</taxon>
        <taxon>Tracheophyta</taxon>
        <taxon>Spermatophyta</taxon>
        <taxon>Magnoliopsida</taxon>
        <taxon>eudicotyledons</taxon>
        <taxon>Gunneridae</taxon>
        <taxon>Pentapetalae</taxon>
        <taxon>rosids</taxon>
        <taxon>malvids</taxon>
        <taxon>Sapindales</taxon>
        <taxon>Rutaceae</taxon>
        <taxon>Aurantioideae</taxon>
        <taxon>Citrus</taxon>
    </lineage>
</organism>
<dbReference type="Pfam" id="PF14009">
    <property type="entry name" value="PADRE"/>
    <property type="match status" value="1"/>
</dbReference>
<dbReference type="Proteomes" id="UP001428341">
    <property type="component" value="Unassembled WGS sequence"/>
</dbReference>
<dbReference type="EMBL" id="JBCGBO010000025">
    <property type="protein sequence ID" value="KAK9174923.1"/>
    <property type="molecule type" value="Genomic_DNA"/>
</dbReference>
<evidence type="ECO:0000313" key="3">
    <source>
        <dbReference type="Proteomes" id="UP001428341"/>
    </source>
</evidence>
<dbReference type="InterPro" id="IPR025322">
    <property type="entry name" value="PADRE_dom"/>
</dbReference>
<accession>A0AAP0LGK9</accession>
<feature type="region of interest" description="Disordered" evidence="1">
    <location>
        <begin position="251"/>
        <end position="270"/>
    </location>
</feature>
<protein>
    <submittedName>
        <fullName evidence="2">Uncharacterized protein</fullName>
    </submittedName>
</protein>
<proteinExistence type="predicted"/>